<comment type="caution">
    <text evidence="2">The sequence shown here is derived from an EMBL/GenBank/DDBJ whole genome shotgun (WGS) entry which is preliminary data.</text>
</comment>
<dbReference type="RefSeq" id="WP_371942369.1">
    <property type="nucleotide sequence ID" value="NZ_JAXCEH010000011.1"/>
</dbReference>
<dbReference type="SUPFAM" id="SSF54427">
    <property type="entry name" value="NTF2-like"/>
    <property type="match status" value="1"/>
</dbReference>
<reference evidence="2 3" key="1">
    <citation type="submission" date="2023-11" db="EMBL/GenBank/DDBJ databases">
        <title>Actinomadura monticuli sp. nov., isolated from volcanic ash.</title>
        <authorList>
            <person name="Lee S.D."/>
            <person name="Yang H."/>
            <person name="Kim I.S."/>
        </authorList>
    </citation>
    <scope>NUCLEOTIDE SEQUENCE [LARGE SCALE GENOMIC DNA]</scope>
    <source>
        <strain evidence="2 3">DSM 45346</strain>
    </source>
</reference>
<dbReference type="EMBL" id="JAXCEH010000011">
    <property type="protein sequence ID" value="MFA1555643.1"/>
    <property type="molecule type" value="Genomic_DNA"/>
</dbReference>
<dbReference type="PANTHER" id="PTHR38436:SF1">
    <property type="entry name" value="ESTER CYCLASE"/>
    <property type="match status" value="1"/>
</dbReference>
<protein>
    <submittedName>
        <fullName evidence="2">Ester cyclase</fullName>
    </submittedName>
</protein>
<organism evidence="2 3">
    <name type="scientific">Actinomadura chokoriensis</name>
    <dbReference type="NCBI Taxonomy" id="454156"/>
    <lineage>
        <taxon>Bacteria</taxon>
        <taxon>Bacillati</taxon>
        <taxon>Actinomycetota</taxon>
        <taxon>Actinomycetes</taxon>
        <taxon>Streptosporangiales</taxon>
        <taxon>Thermomonosporaceae</taxon>
        <taxon>Actinomadura</taxon>
    </lineage>
</organism>
<accession>A0ABV4R133</accession>
<evidence type="ECO:0000256" key="1">
    <source>
        <dbReference type="SAM" id="MobiDB-lite"/>
    </source>
</evidence>
<dbReference type="InterPro" id="IPR009959">
    <property type="entry name" value="Cyclase_SnoaL-like"/>
</dbReference>
<sequence>MAGQSREERNKEILVNSLDILRGKAGPELADKTYTADYTDNSGAPERGPARVLAVAEQARRAFPDLDYEIEQVIAEGDYVAFRLTMKGTHEGPLPGSGLPGTGKRVEVRQLHMIRFVGDRIAEHWAVRDDLGMMRQLGVIPGPPGGGPGGPPAGGPPAGGPPAGR</sequence>
<keyword evidence="3" id="KW-1185">Reference proteome</keyword>
<gene>
    <name evidence="2" type="ORF">SM436_18300</name>
</gene>
<feature type="region of interest" description="Disordered" evidence="1">
    <location>
        <begin position="138"/>
        <end position="165"/>
    </location>
</feature>
<evidence type="ECO:0000313" key="3">
    <source>
        <dbReference type="Proteomes" id="UP001569904"/>
    </source>
</evidence>
<dbReference type="PANTHER" id="PTHR38436">
    <property type="entry name" value="POLYKETIDE CYCLASE SNOAL-LIKE DOMAIN"/>
    <property type="match status" value="1"/>
</dbReference>
<evidence type="ECO:0000313" key="2">
    <source>
        <dbReference type="EMBL" id="MFA1555643.1"/>
    </source>
</evidence>
<dbReference type="Gene3D" id="3.10.450.50">
    <property type="match status" value="1"/>
</dbReference>
<name>A0ABV4R133_9ACTN</name>
<dbReference type="InterPro" id="IPR032710">
    <property type="entry name" value="NTF2-like_dom_sf"/>
</dbReference>
<feature type="compositionally biased region" description="Pro residues" evidence="1">
    <location>
        <begin position="141"/>
        <end position="165"/>
    </location>
</feature>
<proteinExistence type="predicted"/>
<dbReference type="Pfam" id="PF07366">
    <property type="entry name" value="SnoaL"/>
    <property type="match status" value="1"/>
</dbReference>
<dbReference type="Proteomes" id="UP001569904">
    <property type="component" value="Unassembled WGS sequence"/>
</dbReference>